<feature type="transmembrane region" description="Helical" evidence="1">
    <location>
        <begin position="81"/>
        <end position="106"/>
    </location>
</feature>
<accession>A0A101PU33</accession>
<name>A0A101PU33_STRCK</name>
<evidence type="ECO:0000313" key="3">
    <source>
        <dbReference type="Proteomes" id="UP000053398"/>
    </source>
</evidence>
<keyword evidence="3" id="KW-1185">Reference proteome</keyword>
<evidence type="ECO:0000256" key="1">
    <source>
        <dbReference type="SAM" id="Phobius"/>
    </source>
</evidence>
<dbReference type="RefSeq" id="WP_059266362.1">
    <property type="nucleotide sequence ID" value="NZ_KQ948370.1"/>
</dbReference>
<comment type="caution">
    <text evidence="2">The sequence shown here is derived from an EMBL/GenBank/DDBJ whole genome shotgun (WGS) entry which is preliminary data.</text>
</comment>
<keyword evidence="1" id="KW-0812">Transmembrane</keyword>
<gene>
    <name evidence="2" type="ORF">AQJ11_38040</name>
</gene>
<evidence type="ECO:0000313" key="2">
    <source>
        <dbReference type="EMBL" id="KUN17661.1"/>
    </source>
</evidence>
<proteinExistence type="predicted"/>
<dbReference type="EMBL" id="LMWP01000048">
    <property type="protein sequence ID" value="KUN17661.1"/>
    <property type="molecule type" value="Genomic_DNA"/>
</dbReference>
<dbReference type="Proteomes" id="UP000053398">
    <property type="component" value="Unassembled WGS sequence"/>
</dbReference>
<reference evidence="2 3" key="1">
    <citation type="submission" date="2015-10" db="EMBL/GenBank/DDBJ databases">
        <title>Draft genome sequence of Streptomyces corchorusii DSM 40340, type strain for the species Streptomyces corchorusii.</title>
        <authorList>
            <person name="Ruckert C."/>
            <person name="Winkler A."/>
            <person name="Kalinowski J."/>
            <person name="Kampfer P."/>
            <person name="Glaeser S."/>
        </authorList>
    </citation>
    <scope>NUCLEOTIDE SEQUENCE [LARGE SCALE GENOMIC DNA]</scope>
    <source>
        <strain evidence="2 3">DSM 40340</strain>
    </source>
</reference>
<keyword evidence="1" id="KW-0472">Membrane</keyword>
<organism evidence="2 3">
    <name type="scientific">Streptomyces corchorusii</name>
    <name type="common">Streptomyces chibaensis</name>
    <dbReference type="NCBI Taxonomy" id="1903"/>
    <lineage>
        <taxon>Bacteria</taxon>
        <taxon>Bacillati</taxon>
        <taxon>Actinomycetota</taxon>
        <taxon>Actinomycetes</taxon>
        <taxon>Kitasatosporales</taxon>
        <taxon>Streptomycetaceae</taxon>
        <taxon>Streptomyces</taxon>
    </lineage>
</organism>
<dbReference type="AlphaFoldDB" id="A0A101PU33"/>
<sequence>MPDESGDQNQSDDPLDLVWCLIALVVGGVLAFKVLYAMGVRENEELSLKEIVIGLALLMGPVFILRTAADHLYKDVKTGKITIATYWTTIGGICVAALSLVGVTSIDDLIGLIK</sequence>
<feature type="transmembrane region" description="Helical" evidence="1">
    <location>
        <begin position="16"/>
        <end position="39"/>
    </location>
</feature>
<keyword evidence="1" id="KW-1133">Transmembrane helix</keyword>
<feature type="transmembrane region" description="Helical" evidence="1">
    <location>
        <begin position="51"/>
        <end position="69"/>
    </location>
</feature>
<protein>
    <submittedName>
        <fullName evidence="2">Uncharacterized protein</fullName>
    </submittedName>
</protein>